<dbReference type="Proteomes" id="UP001549749">
    <property type="component" value="Unassembled WGS sequence"/>
</dbReference>
<comment type="caution">
    <text evidence="1">The sequence shown here is derived from an EMBL/GenBank/DDBJ whole genome shotgun (WGS) entry which is preliminary data.</text>
</comment>
<accession>A0ABV2T1Z7</accession>
<protein>
    <submittedName>
        <fullName evidence="1">Uncharacterized protein</fullName>
    </submittedName>
</protein>
<gene>
    <name evidence="1" type="ORF">ABR189_04645</name>
</gene>
<dbReference type="EMBL" id="JBEXAC010000001">
    <property type="protein sequence ID" value="MET6996640.1"/>
    <property type="molecule type" value="Genomic_DNA"/>
</dbReference>
<proteinExistence type="predicted"/>
<evidence type="ECO:0000313" key="2">
    <source>
        <dbReference type="Proteomes" id="UP001549749"/>
    </source>
</evidence>
<name>A0ABV2T1Z7_9BACT</name>
<reference evidence="1 2" key="1">
    <citation type="submission" date="2024-06" db="EMBL/GenBank/DDBJ databases">
        <title>Chitinophaga defluvii sp. nov., isolated from municipal sewage.</title>
        <authorList>
            <person name="Zhang L."/>
        </authorList>
    </citation>
    <scope>NUCLEOTIDE SEQUENCE [LARGE SCALE GENOMIC DNA]</scope>
    <source>
        <strain evidence="1 2">H8</strain>
    </source>
</reference>
<keyword evidence="2" id="KW-1185">Reference proteome</keyword>
<sequence>MEITIAIASLIIAWLTFTKTFYAEPTEEKKNFLALFLATQKLSKEVSCIMTEYAIKRNALDIELYQGITYRSYIEGLKESQDTNLSDNLYQKVKNSKYTKSNIATMQKSLEAQFEDLQKMKNTFTLANR</sequence>
<evidence type="ECO:0000313" key="1">
    <source>
        <dbReference type="EMBL" id="MET6996640.1"/>
    </source>
</evidence>
<organism evidence="1 2">
    <name type="scientific">Chitinophaga defluvii</name>
    <dbReference type="NCBI Taxonomy" id="3163343"/>
    <lineage>
        <taxon>Bacteria</taxon>
        <taxon>Pseudomonadati</taxon>
        <taxon>Bacteroidota</taxon>
        <taxon>Chitinophagia</taxon>
        <taxon>Chitinophagales</taxon>
        <taxon>Chitinophagaceae</taxon>
        <taxon>Chitinophaga</taxon>
    </lineage>
</organism>
<dbReference type="RefSeq" id="WP_354659281.1">
    <property type="nucleotide sequence ID" value="NZ_JBEXAC010000001.1"/>
</dbReference>